<dbReference type="Gene3D" id="3.80.10.10">
    <property type="entry name" value="Ribonuclease Inhibitor"/>
    <property type="match status" value="1"/>
</dbReference>
<dbReference type="RefSeq" id="WP_126325223.1">
    <property type="nucleotide sequence ID" value="NZ_LR134173.1"/>
</dbReference>
<organism evidence="1 2">
    <name type="scientific">Legionella cherrii</name>
    <dbReference type="NCBI Taxonomy" id="28084"/>
    <lineage>
        <taxon>Bacteria</taxon>
        <taxon>Pseudomonadati</taxon>
        <taxon>Pseudomonadota</taxon>
        <taxon>Gammaproteobacteria</taxon>
        <taxon>Legionellales</taxon>
        <taxon>Legionellaceae</taxon>
        <taxon>Legionella</taxon>
    </lineage>
</organism>
<dbReference type="EMBL" id="LR134173">
    <property type="protein sequence ID" value="VEB38691.1"/>
    <property type="molecule type" value="Genomic_DNA"/>
</dbReference>
<proteinExistence type="predicted"/>
<dbReference type="InterPro" id="IPR032675">
    <property type="entry name" value="LRR_dom_sf"/>
</dbReference>
<dbReference type="SUPFAM" id="SSF52047">
    <property type="entry name" value="RNI-like"/>
    <property type="match status" value="1"/>
</dbReference>
<evidence type="ECO:0000313" key="1">
    <source>
        <dbReference type="EMBL" id="VEB38691.1"/>
    </source>
</evidence>
<keyword evidence="2" id="KW-1185">Reference proteome</keyword>
<dbReference type="Proteomes" id="UP000277577">
    <property type="component" value="Chromosome"/>
</dbReference>
<sequence>MSDNGLEQKTTAELIALLSTLKDSGVSHLHLGNLGQKTGAELAAILNVLKNSGISHLDLGSNNLGQKTVAELIAIFSALKESGITHLDLSWNFLGEKTAIELVAIFSALKDSGITHLDLNFNVLFHKKTAEELALIVQAIPQTIATVSLTIEELKKMSPKHRQAIQTRFPKAEQIILVDEDHRQLNPSLSRADANLYARLGFKASTPSLFNSASFFVAINKDKFGSKIDSTLPHEAIEGVNRFRG</sequence>
<protein>
    <submittedName>
        <fullName evidence="1">Leucine-rich repeat-containing protein</fullName>
    </submittedName>
</protein>
<accession>A0ABY6T9K3</accession>
<gene>
    <name evidence="1" type="primary">legL2</name>
    <name evidence="1" type="ORF">NCTC11976_02866</name>
</gene>
<name>A0ABY6T9K3_9GAMM</name>
<evidence type="ECO:0000313" key="2">
    <source>
        <dbReference type="Proteomes" id="UP000277577"/>
    </source>
</evidence>
<reference evidence="1 2" key="1">
    <citation type="submission" date="2018-12" db="EMBL/GenBank/DDBJ databases">
        <authorList>
            <consortium name="Pathogen Informatics"/>
        </authorList>
    </citation>
    <scope>NUCLEOTIDE SEQUENCE [LARGE SCALE GENOMIC DNA]</scope>
    <source>
        <strain evidence="1 2">NCTC11976</strain>
    </source>
</reference>